<dbReference type="Pfam" id="PF00239">
    <property type="entry name" value="Resolvase"/>
    <property type="match status" value="1"/>
</dbReference>
<organism evidence="6 7">
    <name type="scientific">Bacillus chungangensis</name>
    <dbReference type="NCBI Taxonomy" id="587633"/>
    <lineage>
        <taxon>Bacteria</taxon>
        <taxon>Bacillati</taxon>
        <taxon>Bacillota</taxon>
        <taxon>Bacilli</taxon>
        <taxon>Bacillales</taxon>
        <taxon>Bacillaceae</taxon>
        <taxon>Bacillus</taxon>
    </lineage>
</organism>
<accession>A0ABT9WQA8</accession>
<dbReference type="Proteomes" id="UP001223586">
    <property type="component" value="Unassembled WGS sequence"/>
</dbReference>
<evidence type="ECO:0000259" key="5">
    <source>
        <dbReference type="PROSITE" id="PS51736"/>
    </source>
</evidence>
<dbReference type="InterPro" id="IPR006119">
    <property type="entry name" value="Resolv_N"/>
</dbReference>
<protein>
    <submittedName>
        <fullName evidence="6">DNA invertase Pin-like site-specific DNA recombinase</fullName>
    </submittedName>
</protein>
<dbReference type="EMBL" id="JAUSTT010000006">
    <property type="protein sequence ID" value="MDQ0175424.1"/>
    <property type="molecule type" value="Genomic_DNA"/>
</dbReference>
<dbReference type="SUPFAM" id="SSF53041">
    <property type="entry name" value="Resolvase-like"/>
    <property type="match status" value="1"/>
</dbReference>
<evidence type="ECO:0000256" key="1">
    <source>
        <dbReference type="ARBA" id="ARBA00022908"/>
    </source>
</evidence>
<keyword evidence="3" id="KW-0233">DNA recombination</keyword>
<keyword evidence="7" id="KW-1185">Reference proteome</keyword>
<dbReference type="PROSITE" id="PS51736">
    <property type="entry name" value="RECOMBINASES_3"/>
    <property type="match status" value="1"/>
</dbReference>
<evidence type="ECO:0000256" key="3">
    <source>
        <dbReference type="ARBA" id="ARBA00023172"/>
    </source>
</evidence>
<feature type="active site" description="O-(5'-phospho-DNA)-serine intermediate" evidence="4">
    <location>
        <position position="9"/>
    </location>
</feature>
<dbReference type="InterPro" id="IPR036162">
    <property type="entry name" value="Resolvase-like_N_sf"/>
</dbReference>
<reference evidence="6 7" key="1">
    <citation type="submission" date="2023-07" db="EMBL/GenBank/DDBJ databases">
        <title>Genomic Encyclopedia of Type Strains, Phase IV (KMG-IV): sequencing the most valuable type-strain genomes for metagenomic binning, comparative biology and taxonomic classification.</title>
        <authorList>
            <person name="Goeker M."/>
        </authorList>
    </citation>
    <scope>NUCLEOTIDE SEQUENCE [LARGE SCALE GENOMIC DNA]</scope>
    <source>
        <strain evidence="6 7">DSM 23837</strain>
    </source>
</reference>
<gene>
    <name evidence="6" type="ORF">J2S08_001258</name>
</gene>
<evidence type="ECO:0000313" key="7">
    <source>
        <dbReference type="Proteomes" id="UP001223586"/>
    </source>
</evidence>
<evidence type="ECO:0000313" key="6">
    <source>
        <dbReference type="EMBL" id="MDQ0175424.1"/>
    </source>
</evidence>
<comment type="caution">
    <text evidence="6">The sequence shown here is derived from an EMBL/GenBank/DDBJ whole genome shotgun (WGS) entry which is preliminary data.</text>
</comment>
<dbReference type="Gene3D" id="3.40.50.1390">
    <property type="entry name" value="Resolvase, N-terminal catalytic domain"/>
    <property type="match status" value="1"/>
</dbReference>
<sequence length="44" mass="5120">MIIGYARVSTLDQNLDRQIRLLSEYGCEKMVQEKFTGTIKQVRS</sequence>
<keyword evidence="2" id="KW-0238">DNA-binding</keyword>
<evidence type="ECO:0000256" key="2">
    <source>
        <dbReference type="ARBA" id="ARBA00023125"/>
    </source>
</evidence>
<proteinExistence type="predicted"/>
<keyword evidence="1" id="KW-0229">DNA integration</keyword>
<evidence type="ECO:0000256" key="4">
    <source>
        <dbReference type="PROSITE-ProRule" id="PRU10137"/>
    </source>
</evidence>
<feature type="domain" description="Resolvase/invertase-type recombinase catalytic" evidence="5">
    <location>
        <begin position="1"/>
        <end position="44"/>
    </location>
</feature>
<name>A0ABT9WQA8_9BACI</name>
<dbReference type="PROSITE" id="PS00397">
    <property type="entry name" value="RECOMBINASES_1"/>
    <property type="match status" value="1"/>
</dbReference>
<dbReference type="InterPro" id="IPR006118">
    <property type="entry name" value="Recombinase_CS"/>
</dbReference>